<dbReference type="FunFam" id="3.40.605.10:FF:000001">
    <property type="entry name" value="Aldehyde dehydrogenase 1"/>
    <property type="match status" value="1"/>
</dbReference>
<dbReference type="InterPro" id="IPR016162">
    <property type="entry name" value="Ald_DH_N"/>
</dbReference>
<dbReference type="EMBL" id="JAFBDQ010000011">
    <property type="protein sequence ID" value="MBM7557273.1"/>
    <property type="molecule type" value="Genomic_DNA"/>
</dbReference>
<accession>A0A939BPT7</accession>
<evidence type="ECO:0000256" key="1">
    <source>
        <dbReference type="ARBA" id="ARBA00009986"/>
    </source>
</evidence>
<dbReference type="PROSITE" id="PS00687">
    <property type="entry name" value="ALDEHYDE_DEHYDR_GLU"/>
    <property type="match status" value="1"/>
</dbReference>
<evidence type="ECO:0000256" key="3">
    <source>
        <dbReference type="PROSITE-ProRule" id="PRU10007"/>
    </source>
</evidence>
<dbReference type="InterPro" id="IPR016160">
    <property type="entry name" value="Ald_DH_CS_CYS"/>
</dbReference>
<protein>
    <submittedName>
        <fullName evidence="6">Acyl-CoA reductase-like NAD-dependent aldehyde dehydrogenase</fullName>
    </submittedName>
</protein>
<dbReference type="PANTHER" id="PTHR11699">
    <property type="entry name" value="ALDEHYDE DEHYDROGENASE-RELATED"/>
    <property type="match status" value="1"/>
</dbReference>
<proteinExistence type="inferred from homology"/>
<feature type="domain" description="Aldehyde dehydrogenase" evidence="5">
    <location>
        <begin position="31"/>
        <end position="488"/>
    </location>
</feature>
<sequence>MIKNAKEKIDNLKIEKRAFIGGEYREAIDGEIIEKTSTADGRDISGLSSCKKEDVDIAVRTAKKCFEEGIWSDKSVEERKKVLLNLADLMENNKEELALLDTLETGRALKNYYYDSIPKSIKAIRWFAESVDKYYDHATPPKKTSFATITKEPLGVVGAITPWNDPLVVAAWKFAPALLMGNSVVLKPAEQSSFSILKVAKLAIEAGVPEGVFNVVPGLGETSGKALALHNEVRGVSFTGSTEIGKKILQYSGQSNMKKVGLECGGKSPFIVSKQCKDLNRAAKILAKNIFYNQGQICSAPSRLIIDSSIKEEFLNILKKEGEKYVPGNPFDIENEVGAVVSKKQKEKIEDYLSIGMESAKQVIKCGKKSEFIKDGSFFLPTIFDGVDPNSTIAQEEIFGPVLTVLKVDSIKEAIDVANNSKYGLAASIWTGDIDEAYQVSKALEAGIVHINSYGEDDNTVPFGGVKESGLGKDKSIYAFDEYTNTKTTWLHSESL</sequence>
<dbReference type="AlphaFoldDB" id="A0A939BPT7"/>
<dbReference type="GO" id="GO:0016620">
    <property type="term" value="F:oxidoreductase activity, acting on the aldehyde or oxo group of donors, NAD or NADP as acceptor"/>
    <property type="evidence" value="ECO:0007669"/>
    <property type="project" value="InterPro"/>
</dbReference>
<reference evidence="6" key="1">
    <citation type="submission" date="2021-01" db="EMBL/GenBank/DDBJ databases">
        <title>Genomic Encyclopedia of Type Strains, Phase IV (KMG-IV): sequencing the most valuable type-strain genomes for metagenomic binning, comparative biology and taxonomic classification.</title>
        <authorList>
            <person name="Goeker M."/>
        </authorList>
    </citation>
    <scope>NUCLEOTIDE SEQUENCE</scope>
    <source>
        <strain evidence="6">DSM 23230</strain>
    </source>
</reference>
<dbReference type="SUPFAM" id="SSF53720">
    <property type="entry name" value="ALDH-like"/>
    <property type="match status" value="1"/>
</dbReference>
<feature type="active site" evidence="3">
    <location>
        <position position="263"/>
    </location>
</feature>
<comment type="similarity">
    <text evidence="1 4">Belongs to the aldehyde dehydrogenase family.</text>
</comment>
<dbReference type="InterPro" id="IPR016161">
    <property type="entry name" value="Ald_DH/histidinol_DH"/>
</dbReference>
<dbReference type="Gene3D" id="3.40.605.10">
    <property type="entry name" value="Aldehyde Dehydrogenase, Chain A, domain 1"/>
    <property type="match status" value="1"/>
</dbReference>
<organism evidence="6 7">
    <name type="scientific">Halanaerobacter jeridensis</name>
    <dbReference type="NCBI Taxonomy" id="706427"/>
    <lineage>
        <taxon>Bacteria</taxon>
        <taxon>Bacillati</taxon>
        <taxon>Bacillota</taxon>
        <taxon>Clostridia</taxon>
        <taxon>Halanaerobiales</taxon>
        <taxon>Halobacteroidaceae</taxon>
        <taxon>Halanaerobacter</taxon>
    </lineage>
</organism>
<gene>
    <name evidence="6" type="ORF">JOC47_002139</name>
</gene>
<dbReference type="InterPro" id="IPR016163">
    <property type="entry name" value="Ald_DH_C"/>
</dbReference>
<dbReference type="Pfam" id="PF00171">
    <property type="entry name" value="Aldedh"/>
    <property type="match status" value="1"/>
</dbReference>
<dbReference type="RefSeq" id="WP_204702034.1">
    <property type="nucleotide sequence ID" value="NZ_JAFBDQ010000011.1"/>
</dbReference>
<keyword evidence="2 4" id="KW-0560">Oxidoreductase</keyword>
<evidence type="ECO:0000313" key="6">
    <source>
        <dbReference type="EMBL" id="MBM7557273.1"/>
    </source>
</evidence>
<dbReference type="InterPro" id="IPR015590">
    <property type="entry name" value="Aldehyde_DH_dom"/>
</dbReference>
<evidence type="ECO:0000256" key="4">
    <source>
        <dbReference type="RuleBase" id="RU003345"/>
    </source>
</evidence>
<evidence type="ECO:0000313" key="7">
    <source>
        <dbReference type="Proteomes" id="UP000774000"/>
    </source>
</evidence>
<keyword evidence="7" id="KW-1185">Reference proteome</keyword>
<dbReference type="InterPro" id="IPR029510">
    <property type="entry name" value="Ald_DH_CS_GLU"/>
</dbReference>
<dbReference type="Gene3D" id="3.40.309.10">
    <property type="entry name" value="Aldehyde Dehydrogenase, Chain A, domain 2"/>
    <property type="match status" value="1"/>
</dbReference>
<dbReference type="PROSITE" id="PS00070">
    <property type="entry name" value="ALDEHYDE_DEHYDR_CYS"/>
    <property type="match status" value="1"/>
</dbReference>
<dbReference type="Proteomes" id="UP000774000">
    <property type="component" value="Unassembled WGS sequence"/>
</dbReference>
<dbReference type="FunFam" id="3.40.309.10:FF:000012">
    <property type="entry name" value="Betaine aldehyde dehydrogenase"/>
    <property type="match status" value="1"/>
</dbReference>
<name>A0A939BPT7_9FIRM</name>
<evidence type="ECO:0000259" key="5">
    <source>
        <dbReference type="Pfam" id="PF00171"/>
    </source>
</evidence>
<evidence type="ECO:0000256" key="2">
    <source>
        <dbReference type="ARBA" id="ARBA00023002"/>
    </source>
</evidence>
<comment type="caution">
    <text evidence="6">The sequence shown here is derived from an EMBL/GenBank/DDBJ whole genome shotgun (WGS) entry which is preliminary data.</text>
</comment>
<dbReference type="FunFam" id="3.40.605.10:FF:000026">
    <property type="entry name" value="Aldehyde dehydrogenase, putative"/>
    <property type="match status" value="1"/>
</dbReference>